<dbReference type="GO" id="GO:0140664">
    <property type="term" value="F:ATP-dependent DNA damage sensor activity"/>
    <property type="evidence" value="ECO:0007669"/>
    <property type="project" value="InterPro"/>
</dbReference>
<keyword evidence="5" id="KW-0378">Hydrolase</keyword>
<dbReference type="InterPro" id="IPR028299">
    <property type="entry name" value="ClpA/B_CS2"/>
</dbReference>
<evidence type="ECO:0000256" key="11">
    <source>
        <dbReference type="PROSITE-ProRule" id="PRU01251"/>
    </source>
</evidence>
<keyword evidence="7" id="KW-0346">Stress response</keyword>
<keyword evidence="1" id="KW-0479">Metal-binding</keyword>
<dbReference type="PRINTS" id="PR01874">
    <property type="entry name" value="DNAREPAIRADA"/>
</dbReference>
<dbReference type="Pfam" id="PF07724">
    <property type="entry name" value="AAA_2"/>
    <property type="match status" value="1"/>
</dbReference>
<dbReference type="EMBL" id="CASHTH010004349">
    <property type="protein sequence ID" value="CAI8056330.1"/>
    <property type="molecule type" value="Genomic_DNA"/>
</dbReference>
<dbReference type="InterPro" id="IPR003959">
    <property type="entry name" value="ATPase_AAA_core"/>
</dbReference>
<dbReference type="GO" id="GO:0005737">
    <property type="term" value="C:cytoplasm"/>
    <property type="evidence" value="ECO:0007669"/>
    <property type="project" value="TreeGrafter"/>
</dbReference>
<dbReference type="InterPro" id="IPR027417">
    <property type="entry name" value="P-loop_NTPase"/>
</dbReference>
<dbReference type="Gene3D" id="3.40.50.300">
    <property type="entry name" value="P-loop containing nucleotide triphosphate hydrolases"/>
    <property type="match status" value="3"/>
</dbReference>
<keyword evidence="16" id="KW-1185">Reference proteome</keyword>
<dbReference type="Gene3D" id="1.10.1780.10">
    <property type="entry name" value="Clp, N-terminal domain"/>
    <property type="match status" value="1"/>
</dbReference>
<dbReference type="Gene3D" id="1.10.8.60">
    <property type="match status" value="2"/>
</dbReference>
<evidence type="ECO:0000256" key="2">
    <source>
        <dbReference type="ARBA" id="ARBA00022737"/>
    </source>
</evidence>
<dbReference type="InterPro" id="IPR036628">
    <property type="entry name" value="Clp_N_dom_sf"/>
</dbReference>
<dbReference type="Pfam" id="PF00004">
    <property type="entry name" value="AAA"/>
    <property type="match status" value="1"/>
</dbReference>
<dbReference type="GO" id="GO:0046872">
    <property type="term" value="F:metal ion binding"/>
    <property type="evidence" value="ECO:0007669"/>
    <property type="project" value="UniProtKB-KW"/>
</dbReference>
<keyword evidence="3" id="KW-0547">Nucleotide-binding</keyword>
<sequence>MTSRFEKFSERARRVLSLAQEEAQRFNHNYIGTEHILLGLVRETEGVAARVLSNLGVELSKIRSAVEFIIGRGERHTPGEIGLTPRAKKVIELAVDEARRLNHHYIGTEHVLIGLMREGEGVAAGVLESLGVTLDRVRAETSRILSQSVGQERGGSSKATTRTPTLDQMGVDITSAARAGKLDPVVGREKEIQRVVQILNRRTKNNPVLIGEPGVGKTAIVEALAQRIISGDVPENLQGKRLVTLDMGSLVAGTKYRGEFEERLKKILEEIRGSGLCVLFIDEIHTMVGAGAAEGAVDAADILKPALSRGEIQTIGATTLDDYRKHVEKDKALERRLQPVYVDEPSTEDTIEILRGVKSRYEEHHRLTISDEALQSAASLASRYIADRFLPDKAIDLIDEASSRVRIRSSSTPLSVKESMKALEGVRREKDEALASQEYEYAAEMRDRELKLAEKLESMEKEWESEKDGSDVVVTEDDVEEVVSMWTGIPVTRLAMEDAERLLQMESALHDRIIGQDEAIKVVSKAVRRARAGVKDPRRPIGSFIFLGPTGVGKTALVRTLAEFMFGSEEAMIRLDMSEFMERHSVARLVGAPPGYIGYDEGGQLTEAVRRRSYCAILLDEIEKAHPDVFNILLQIFDDGHLTDAKGRRVDFRNSIIVMTSNLGSDLIKRDTAMGFAMNADEAKTSEQQYGRMKDKVMDEVKRSFRPEFLNRIDGTVVFHALNKDHILEIVDLMLKDVHDQLLKDKNVEMEVTPVAKTLLAEKGYDPNFGARPLRRVIQDEIEDRLSEELLTSHMQAGDTVVIDVEEDQFVIHTKTRIARHSGESSMSREQLRTVYSCRECGAEALRWEGRCPSCGEWNTLTEVPRNPVKGSNSWLPSRSEAPQELSGVSLEQWPRIPLSLDEFNRVLGGGLVRGSLVLVGGDPGVGKSTLLLQISGALAKESGPVLYVSGEESLQQIKLRAERLGIGGQGLHVLAETDMNSVLHHLDSFAPTMAVIDSIQSMEFPDQSGGPGAIGQVRACGLALLRWAKARGVPTFVTGHVTKEGSLAGPLALEHMVDVVLYLEGGNLGSYRLLRGDKNRFGSTNEIGVFEMRDGGLTEVPNPSEIALASRSKNAVGSVIVPGDGGYEATAG</sequence>
<dbReference type="InterPro" id="IPR050130">
    <property type="entry name" value="ClpA_ClpB"/>
</dbReference>
<dbReference type="SMART" id="SM00382">
    <property type="entry name" value="AAA"/>
    <property type="match status" value="3"/>
</dbReference>
<dbReference type="GO" id="GO:0016887">
    <property type="term" value="F:ATP hydrolysis activity"/>
    <property type="evidence" value="ECO:0007669"/>
    <property type="project" value="InterPro"/>
</dbReference>
<dbReference type="InterPro" id="IPR004176">
    <property type="entry name" value="Clp_R_N"/>
</dbReference>
<evidence type="ECO:0000259" key="12">
    <source>
        <dbReference type="PROSITE" id="PS50151"/>
    </source>
</evidence>
<evidence type="ECO:0000256" key="9">
    <source>
        <dbReference type="ARBA" id="ARBA00023186"/>
    </source>
</evidence>
<dbReference type="CDD" id="cd01121">
    <property type="entry name" value="RadA_SMS_N"/>
    <property type="match status" value="1"/>
</dbReference>
<dbReference type="Proteomes" id="UP001174909">
    <property type="component" value="Unassembled WGS sequence"/>
</dbReference>
<dbReference type="FunFam" id="1.10.8.60:FF:000017">
    <property type="entry name" value="ATP-dependent chaperone ClpB"/>
    <property type="match status" value="1"/>
</dbReference>
<keyword evidence="4" id="KW-0227">DNA damage</keyword>
<protein>
    <submittedName>
        <fullName evidence="15">Chaperone protein ClpB</fullName>
    </submittedName>
</protein>
<dbReference type="CDD" id="cd00009">
    <property type="entry name" value="AAA"/>
    <property type="match status" value="1"/>
</dbReference>
<evidence type="ECO:0000259" key="14">
    <source>
        <dbReference type="PROSITE" id="PS51903"/>
    </source>
</evidence>
<keyword evidence="10" id="KW-0234">DNA repair</keyword>
<proteinExistence type="predicted"/>
<dbReference type="Pfam" id="PF10431">
    <property type="entry name" value="ClpB_D2-small"/>
    <property type="match status" value="1"/>
</dbReference>
<organism evidence="15 16">
    <name type="scientific">Geodia barretti</name>
    <name type="common">Barrett's horny sponge</name>
    <dbReference type="NCBI Taxonomy" id="519541"/>
    <lineage>
        <taxon>Eukaryota</taxon>
        <taxon>Metazoa</taxon>
        <taxon>Porifera</taxon>
        <taxon>Demospongiae</taxon>
        <taxon>Heteroscleromorpha</taxon>
        <taxon>Tetractinellida</taxon>
        <taxon>Astrophorina</taxon>
        <taxon>Geodiidae</taxon>
        <taxon>Geodia</taxon>
    </lineage>
</organism>
<name>A0AA35TXK9_GEOBA</name>
<evidence type="ECO:0000256" key="10">
    <source>
        <dbReference type="ARBA" id="ARBA00023204"/>
    </source>
</evidence>
<feature type="domain" description="Clp R" evidence="14">
    <location>
        <begin position="5"/>
        <end position="147"/>
    </location>
</feature>
<dbReference type="InterPro" id="IPR003593">
    <property type="entry name" value="AAA+_ATPase"/>
</dbReference>
<dbReference type="PROSITE" id="PS00871">
    <property type="entry name" value="CLPAB_2"/>
    <property type="match status" value="1"/>
</dbReference>
<dbReference type="FunFam" id="3.40.50.300:FF:000010">
    <property type="entry name" value="Chaperone clpB 1, putative"/>
    <property type="match status" value="1"/>
</dbReference>
<dbReference type="Pfam" id="PF02861">
    <property type="entry name" value="Clp_N"/>
    <property type="match status" value="1"/>
</dbReference>
<dbReference type="PROSITE" id="PS50162">
    <property type="entry name" value="RECA_2"/>
    <property type="match status" value="1"/>
</dbReference>
<keyword evidence="2 11" id="KW-0677">Repeat</keyword>
<dbReference type="Pfam" id="PF13481">
    <property type="entry name" value="AAA_25"/>
    <property type="match status" value="1"/>
</dbReference>
<keyword evidence="6" id="KW-0067">ATP-binding</keyword>
<dbReference type="InterPro" id="IPR020588">
    <property type="entry name" value="RecA_ATP-bd"/>
</dbReference>
<evidence type="ECO:0000313" key="15">
    <source>
        <dbReference type="EMBL" id="CAI8056330.1"/>
    </source>
</evidence>
<evidence type="ECO:0000313" key="16">
    <source>
        <dbReference type="Proteomes" id="UP001174909"/>
    </source>
</evidence>
<dbReference type="Gene3D" id="4.10.860.10">
    <property type="entry name" value="UVR domain"/>
    <property type="match status" value="1"/>
</dbReference>
<evidence type="ECO:0000256" key="1">
    <source>
        <dbReference type="ARBA" id="ARBA00022723"/>
    </source>
</evidence>
<keyword evidence="9" id="KW-0143">Chaperone</keyword>
<comment type="caution">
    <text evidence="15">The sequence shown here is derived from an EMBL/GenBank/DDBJ whole genome shotgun (WGS) entry which is preliminary data.</text>
</comment>
<dbReference type="Pfam" id="PF17871">
    <property type="entry name" value="AAA_lid_9"/>
    <property type="match status" value="1"/>
</dbReference>
<dbReference type="FunFam" id="3.40.50.300:FF:000025">
    <property type="entry name" value="ATP-dependent Clp protease subunit"/>
    <property type="match status" value="1"/>
</dbReference>
<dbReference type="PANTHER" id="PTHR11638">
    <property type="entry name" value="ATP-DEPENDENT CLP PROTEASE"/>
    <property type="match status" value="1"/>
</dbReference>
<feature type="domain" description="RecA family profile 1" evidence="13">
    <location>
        <begin position="893"/>
        <end position="1042"/>
    </location>
</feature>
<evidence type="ECO:0000256" key="8">
    <source>
        <dbReference type="ARBA" id="ARBA00023125"/>
    </source>
</evidence>
<dbReference type="PANTHER" id="PTHR11638:SF18">
    <property type="entry name" value="HEAT SHOCK PROTEIN 104"/>
    <property type="match status" value="1"/>
</dbReference>
<evidence type="ECO:0000256" key="3">
    <source>
        <dbReference type="ARBA" id="ARBA00022741"/>
    </source>
</evidence>
<dbReference type="GO" id="GO:0005524">
    <property type="term" value="F:ATP binding"/>
    <property type="evidence" value="ECO:0007669"/>
    <property type="project" value="UniProtKB-KW"/>
</dbReference>
<dbReference type="PROSITE" id="PS51903">
    <property type="entry name" value="CLP_R"/>
    <property type="match status" value="1"/>
</dbReference>
<dbReference type="Pfam" id="PF18073">
    <property type="entry name" value="Zn_ribbon_LapB"/>
    <property type="match status" value="1"/>
</dbReference>
<reference evidence="15" key="1">
    <citation type="submission" date="2023-03" db="EMBL/GenBank/DDBJ databases">
        <authorList>
            <person name="Steffen K."/>
            <person name="Cardenas P."/>
        </authorList>
    </citation>
    <scope>NUCLEOTIDE SEQUENCE</scope>
</reference>
<keyword evidence="8" id="KW-0238">DNA-binding</keyword>
<dbReference type="SMART" id="SM01086">
    <property type="entry name" value="ClpB_D2-small"/>
    <property type="match status" value="1"/>
</dbReference>
<dbReference type="GO" id="GO:0006281">
    <property type="term" value="P:DNA repair"/>
    <property type="evidence" value="ECO:0007669"/>
    <property type="project" value="UniProtKB-KW"/>
</dbReference>
<accession>A0AA35TXK9</accession>
<dbReference type="SUPFAM" id="SSF81923">
    <property type="entry name" value="Double Clp-N motif"/>
    <property type="match status" value="1"/>
</dbReference>
<dbReference type="GO" id="GO:0034605">
    <property type="term" value="P:cellular response to heat"/>
    <property type="evidence" value="ECO:0007669"/>
    <property type="project" value="TreeGrafter"/>
</dbReference>
<dbReference type="CDD" id="cd19499">
    <property type="entry name" value="RecA-like_ClpB_Hsp104-like"/>
    <property type="match status" value="1"/>
</dbReference>
<gene>
    <name evidence="15" type="ORF">GBAR_LOCUS30689</name>
</gene>
<dbReference type="AlphaFoldDB" id="A0AA35TXK9"/>
<dbReference type="PROSITE" id="PS50151">
    <property type="entry name" value="UVR"/>
    <property type="match status" value="1"/>
</dbReference>
<dbReference type="InterPro" id="IPR041546">
    <property type="entry name" value="ClpA/ClpB_AAA_lid"/>
</dbReference>
<dbReference type="FunFam" id="3.40.50.300:FF:000050">
    <property type="entry name" value="DNA repair protein RadA"/>
    <property type="match status" value="1"/>
</dbReference>
<evidence type="ECO:0000256" key="6">
    <source>
        <dbReference type="ARBA" id="ARBA00022840"/>
    </source>
</evidence>
<evidence type="ECO:0000256" key="4">
    <source>
        <dbReference type="ARBA" id="ARBA00022763"/>
    </source>
</evidence>
<feature type="domain" description="UVR" evidence="12">
    <location>
        <begin position="420"/>
        <end position="455"/>
    </location>
</feature>
<dbReference type="SUPFAM" id="SSF52540">
    <property type="entry name" value="P-loop containing nucleoside triphosphate hydrolases"/>
    <property type="match status" value="3"/>
</dbReference>
<evidence type="ECO:0000259" key="13">
    <source>
        <dbReference type="PROSITE" id="PS50162"/>
    </source>
</evidence>
<evidence type="ECO:0000256" key="5">
    <source>
        <dbReference type="ARBA" id="ARBA00022801"/>
    </source>
</evidence>
<evidence type="ECO:0000256" key="7">
    <source>
        <dbReference type="ARBA" id="ARBA00023016"/>
    </source>
</evidence>
<dbReference type="InterPro" id="IPR041166">
    <property type="entry name" value="Rubredoxin_2"/>
</dbReference>
<dbReference type="InterPro" id="IPR019489">
    <property type="entry name" value="Clp_ATPase_C"/>
</dbReference>
<dbReference type="GO" id="GO:0003677">
    <property type="term" value="F:DNA binding"/>
    <property type="evidence" value="ECO:0007669"/>
    <property type="project" value="UniProtKB-KW"/>
</dbReference>
<dbReference type="InterPro" id="IPR001943">
    <property type="entry name" value="UVR_dom"/>
</dbReference>